<name>D5UMM5_TSUPD</name>
<proteinExistence type="predicted"/>
<keyword evidence="3 5" id="KW-1133">Transmembrane helix</keyword>
<reference evidence="7" key="1">
    <citation type="submission" date="2010-03" db="EMBL/GenBank/DDBJ databases">
        <title>The complete chromosome of Tsukamurella paurometabola DSM 20162.</title>
        <authorList>
            <consortium name="US DOE Joint Genome Institute (JGI-PGF)"/>
            <person name="Lucas S."/>
            <person name="Copeland A."/>
            <person name="Lapidus A."/>
            <person name="Glavina del Rio T."/>
            <person name="Dalin E."/>
            <person name="Tice H."/>
            <person name="Bruce D."/>
            <person name="Goodwin L."/>
            <person name="Pitluck S."/>
            <person name="Kyrpides N."/>
            <person name="Mavromatis K."/>
            <person name="Ivanova N."/>
            <person name="Mikhailova N."/>
            <person name="Munk A.C."/>
            <person name="Brettin T."/>
            <person name="Detter J.C."/>
            <person name="Tapia R."/>
            <person name="Han C."/>
            <person name="Larimer F."/>
            <person name="Land M."/>
            <person name="Hauser L."/>
            <person name="Markowitz V."/>
            <person name="Cheng J.-F."/>
            <person name="Hugenholtz P."/>
            <person name="Woyke T."/>
            <person name="Wu D."/>
            <person name="Jando M."/>
            <person name="Brambilla E."/>
            <person name="Klenk H.-P."/>
            <person name="Eisen J.A."/>
        </authorList>
    </citation>
    <scope>NUCLEOTIDE SEQUENCE [LARGE SCALE GENOMIC DNA]</scope>
    <source>
        <strain evidence="7">ATCC 8368 / DSM 20162 / CCUG 35730 / CIP 100753 / JCM 10117 / KCTC 9821 / NBRC 16120 / NCIMB 702349 / NCTC 13040</strain>
    </source>
</reference>
<feature type="transmembrane region" description="Helical" evidence="5">
    <location>
        <begin position="62"/>
        <end position="83"/>
    </location>
</feature>
<comment type="subcellular location">
    <subcellularLocation>
        <location evidence="1">Membrane</location>
        <topology evidence="1">Multi-pass membrane protein</topology>
    </subcellularLocation>
</comment>
<dbReference type="STRING" id="521096.Tpau_3927"/>
<evidence type="ECO:0000256" key="5">
    <source>
        <dbReference type="SAM" id="Phobius"/>
    </source>
</evidence>
<dbReference type="GO" id="GO:0004252">
    <property type="term" value="F:serine-type endopeptidase activity"/>
    <property type="evidence" value="ECO:0007669"/>
    <property type="project" value="InterPro"/>
</dbReference>
<reference evidence="6 7" key="2">
    <citation type="journal article" date="2011" name="Stand. Genomic Sci.">
        <title>Complete genome sequence of Tsukamurella paurometabola type strain (no. 33).</title>
        <authorList>
            <person name="Munk A.C."/>
            <person name="Lapidus A."/>
            <person name="Lucas S."/>
            <person name="Nolan M."/>
            <person name="Tice H."/>
            <person name="Cheng J.F."/>
            <person name="Del Rio T.G."/>
            <person name="Goodwin L."/>
            <person name="Pitluck S."/>
            <person name="Liolios K."/>
            <person name="Huntemann M."/>
            <person name="Ivanova N."/>
            <person name="Mavromatis K."/>
            <person name="Mikhailova N."/>
            <person name="Pati A."/>
            <person name="Chen A."/>
            <person name="Palaniappan K."/>
            <person name="Tapia R."/>
            <person name="Han C."/>
            <person name="Land M."/>
            <person name="Hauser L."/>
            <person name="Chang Y.J."/>
            <person name="Jeffries C.D."/>
            <person name="Brettin T."/>
            <person name="Yasawong M."/>
            <person name="Brambilla E.M."/>
            <person name="Rohde M."/>
            <person name="Sikorski J."/>
            <person name="Goker M."/>
            <person name="Detter J.C."/>
            <person name="Woyke T."/>
            <person name="Bristow J."/>
            <person name="Eisen J.A."/>
            <person name="Markowitz V."/>
            <person name="Hugenholtz P."/>
            <person name="Kyrpides N.C."/>
            <person name="Klenk H.P."/>
        </authorList>
    </citation>
    <scope>NUCLEOTIDE SEQUENCE [LARGE SCALE GENOMIC DNA]</scope>
    <source>
        <strain evidence="7">ATCC 8368 / DSM 20162 / CCUG 35730 / CIP 100753 / JCM 10117 / KCTC 9821 / NBRC 16120 / NCIMB 702349 / NCTC 13040</strain>
    </source>
</reference>
<accession>D5UMM5</accession>
<dbReference type="NCBIfam" id="NF033740">
    <property type="entry name" value="MarP_fam_protase"/>
    <property type="match status" value="1"/>
</dbReference>
<dbReference type="GO" id="GO:0006508">
    <property type="term" value="P:proteolysis"/>
    <property type="evidence" value="ECO:0007669"/>
    <property type="project" value="InterPro"/>
</dbReference>
<dbReference type="InterPro" id="IPR043504">
    <property type="entry name" value="Peptidase_S1_PA_chymotrypsin"/>
</dbReference>
<dbReference type="KEGG" id="tpr:Tpau_3927"/>
<dbReference type="Proteomes" id="UP000001213">
    <property type="component" value="Chromosome"/>
</dbReference>
<dbReference type="EMBL" id="CP001966">
    <property type="protein sequence ID" value="ADG80499.1"/>
    <property type="molecule type" value="Genomic_DNA"/>
</dbReference>
<dbReference type="PANTHER" id="PTHR43019">
    <property type="entry name" value="SERINE ENDOPROTEASE DEGS"/>
    <property type="match status" value="1"/>
</dbReference>
<evidence type="ECO:0000256" key="3">
    <source>
        <dbReference type="ARBA" id="ARBA00022989"/>
    </source>
</evidence>
<evidence type="ECO:0000313" key="6">
    <source>
        <dbReference type="EMBL" id="ADG80499.1"/>
    </source>
</evidence>
<dbReference type="PANTHER" id="PTHR43019:SF23">
    <property type="entry name" value="PROTEASE DO-LIKE 5, CHLOROPLASTIC"/>
    <property type="match status" value="1"/>
</dbReference>
<dbReference type="MEROPS" id="S01.513"/>
<dbReference type="GO" id="GO:0016020">
    <property type="term" value="C:membrane"/>
    <property type="evidence" value="ECO:0007669"/>
    <property type="project" value="UniProtKB-SubCell"/>
</dbReference>
<sequence length="401" mass="41072">MSGSAWVDALVVLLVIIAAVSGYRQGAAASVLAFVGVALGATAGVLLAPHVLGSVEDQRARLLLGLGLLAALVILGELSGMVLGRMVRSSIRGSSARAIDSGVGAVAQMGAVLLAAWLVAIPLTSAAAPAVSRAVNGSSVLSGVNTFAQNVGLGDLPQKVAAIVDDSGLPQAMGPFVRTPIVNVGPPDRVDFTDPAVQRVRTAVVRIDGQAPSCGRALEGTGFVALRERIITNAHVVAGTRNVQVTVDGTKKYAAQVTYYDPQTDVAVLAVPGLRVNPLRIVFNGAKPDDSGFVLGYPGGGPLTLSSTRVRSHQTLEGFNIYRDAQVRRDVYLLRGQVRPGNSGGPMLDRDGNVVGVIFGMATDDPDTAFALSAKQVEPALEAAKAPAGASVSTGACTVSR</sequence>
<dbReference type="AlphaFoldDB" id="D5UMM5"/>
<dbReference type="Pfam" id="PF13365">
    <property type="entry name" value="Trypsin_2"/>
    <property type="match status" value="1"/>
</dbReference>
<dbReference type="InterPro" id="IPR003825">
    <property type="entry name" value="Colicin-V_CvpA"/>
</dbReference>
<evidence type="ECO:0000256" key="2">
    <source>
        <dbReference type="ARBA" id="ARBA00022692"/>
    </source>
</evidence>
<evidence type="ECO:0000313" key="7">
    <source>
        <dbReference type="Proteomes" id="UP000001213"/>
    </source>
</evidence>
<gene>
    <name evidence="6" type="ordered locus">Tpau_3927</name>
</gene>
<organism evidence="6 7">
    <name type="scientific">Tsukamurella paurometabola (strain ATCC 8368 / DSM 20162 / CCUG 35730 / CIP 100753 / JCM 10117 / KCTC 9821 / NBRC 16120 / NCIMB 702349 / NCTC 13040)</name>
    <name type="common">Corynebacterium paurometabolum</name>
    <dbReference type="NCBI Taxonomy" id="521096"/>
    <lineage>
        <taxon>Bacteria</taxon>
        <taxon>Bacillati</taxon>
        <taxon>Actinomycetota</taxon>
        <taxon>Actinomycetes</taxon>
        <taxon>Mycobacteriales</taxon>
        <taxon>Tsukamurellaceae</taxon>
        <taxon>Tsukamurella</taxon>
    </lineage>
</organism>
<keyword evidence="2 5" id="KW-0812">Transmembrane</keyword>
<dbReference type="RefSeq" id="WP_013128494.1">
    <property type="nucleotide sequence ID" value="NC_014158.1"/>
</dbReference>
<dbReference type="Pfam" id="PF02674">
    <property type="entry name" value="Colicin_V"/>
    <property type="match status" value="1"/>
</dbReference>
<keyword evidence="4 5" id="KW-0472">Membrane</keyword>
<dbReference type="HOGENOM" id="CLU_043139_0_0_11"/>
<keyword evidence="7" id="KW-1185">Reference proteome</keyword>
<dbReference type="SUPFAM" id="SSF50494">
    <property type="entry name" value="Trypsin-like serine proteases"/>
    <property type="match status" value="1"/>
</dbReference>
<dbReference type="InterPro" id="IPR009003">
    <property type="entry name" value="Peptidase_S1_PA"/>
</dbReference>
<dbReference type="PRINTS" id="PR00834">
    <property type="entry name" value="PROTEASES2C"/>
</dbReference>
<dbReference type="GO" id="GO:0009403">
    <property type="term" value="P:toxin biosynthetic process"/>
    <property type="evidence" value="ECO:0007669"/>
    <property type="project" value="InterPro"/>
</dbReference>
<feature type="transmembrane region" description="Helical" evidence="5">
    <location>
        <begin position="30"/>
        <end position="50"/>
    </location>
</feature>
<feature type="transmembrane region" description="Helical" evidence="5">
    <location>
        <begin position="103"/>
        <end position="123"/>
    </location>
</feature>
<evidence type="ECO:0000256" key="4">
    <source>
        <dbReference type="ARBA" id="ARBA00023136"/>
    </source>
</evidence>
<dbReference type="eggNOG" id="COG0265">
    <property type="taxonomic scope" value="Bacteria"/>
</dbReference>
<protein>
    <submittedName>
        <fullName evidence="6">Colicin V production protein</fullName>
    </submittedName>
</protein>
<feature type="transmembrane region" description="Helical" evidence="5">
    <location>
        <begin position="6"/>
        <end position="23"/>
    </location>
</feature>
<dbReference type="Gene3D" id="2.40.10.10">
    <property type="entry name" value="Trypsin-like serine proteases"/>
    <property type="match status" value="2"/>
</dbReference>
<evidence type="ECO:0000256" key="1">
    <source>
        <dbReference type="ARBA" id="ARBA00004141"/>
    </source>
</evidence>
<dbReference type="InterPro" id="IPR047680">
    <property type="entry name" value="MarP-like"/>
</dbReference>
<dbReference type="InterPro" id="IPR001940">
    <property type="entry name" value="Peptidase_S1C"/>
</dbReference>